<dbReference type="STRING" id="1454003.AW10_02595"/>
<dbReference type="Gene3D" id="1.10.8.10">
    <property type="entry name" value="DNA helicase RuvA subunit, C-terminal domain"/>
    <property type="match status" value="1"/>
</dbReference>
<dbReference type="Pfam" id="PF08857">
    <property type="entry name" value="ParBc_2"/>
    <property type="match status" value="1"/>
</dbReference>
<dbReference type="InterPro" id="IPR036086">
    <property type="entry name" value="ParB/Sulfiredoxin_sf"/>
</dbReference>
<sequence length="243" mass="27398">MAKKNDEVCGFLPKIDAHSPQGTLGRLKLSDLKPTQNAVGMDEVNVKVAKIKDKSDSALEDYLLPRAVPVIIGNDGQYYLIDHHHLSISLWRAKGDMEIPAMVTRNWNSIAGKHFWKTMAANNWVYPFDAMGAGPNNPNTLKQHVKDLDNDLYRSLSWLVREAYGYVKDPNNAIFAEFKWGSFFRTRVIFDEQLTCKKNCMEMTLEDIRKADPDDYAEKIGWARYLASSPEAAGLPGFVGRSG</sequence>
<evidence type="ECO:0000313" key="2">
    <source>
        <dbReference type="Proteomes" id="UP000021816"/>
    </source>
</evidence>
<proteinExistence type="predicted"/>
<protein>
    <submittedName>
        <fullName evidence="1">Putative ParB-like nuclease</fullName>
    </submittedName>
</protein>
<comment type="caution">
    <text evidence="1">The sequence shown here is derived from an EMBL/GenBank/DDBJ whole genome shotgun (WGS) entry which is preliminary data.</text>
</comment>
<dbReference type="SUPFAM" id="SSF110849">
    <property type="entry name" value="ParB/Sulfiredoxin"/>
    <property type="match status" value="1"/>
</dbReference>
<dbReference type="Gene3D" id="3.90.1530.10">
    <property type="entry name" value="Conserved hypothetical protein from pyrococcus furiosus pfu- 392566-001, ParB domain"/>
    <property type="match status" value="1"/>
</dbReference>
<organism evidence="1 2">
    <name type="scientific">Candidatus Accumulibacter appositus</name>
    <dbReference type="NCBI Taxonomy" id="1454003"/>
    <lineage>
        <taxon>Bacteria</taxon>
        <taxon>Pseudomonadati</taxon>
        <taxon>Pseudomonadota</taxon>
        <taxon>Betaproteobacteria</taxon>
        <taxon>Candidatus Accumulibacter</taxon>
    </lineage>
</organism>
<dbReference type="Proteomes" id="UP000021816">
    <property type="component" value="Unassembled WGS sequence"/>
</dbReference>
<dbReference type="PATRIC" id="fig|1454003.3.peg.2646"/>
<dbReference type="InterPro" id="IPR014956">
    <property type="entry name" value="ParBc_2"/>
</dbReference>
<gene>
    <name evidence="1" type="ORF">AW10_02595</name>
</gene>
<reference evidence="1 2" key="1">
    <citation type="submission" date="2014-02" db="EMBL/GenBank/DDBJ databases">
        <title>Expanding our view of genomic diversity in Candidatus Accumulibacter clades.</title>
        <authorList>
            <person name="Skennerton C.T."/>
            <person name="Barr J.J."/>
            <person name="Slater F.R."/>
            <person name="Bond P.L."/>
            <person name="Tyson G.W."/>
        </authorList>
    </citation>
    <scope>NUCLEOTIDE SEQUENCE [LARGE SCALE GENOMIC DNA]</scope>
    <source>
        <strain evidence="2">BA-92</strain>
    </source>
</reference>
<name>A0A011N8Q2_9PROT</name>
<evidence type="ECO:0000313" key="1">
    <source>
        <dbReference type="EMBL" id="EXI78953.1"/>
    </source>
</evidence>
<accession>A0A011N8Q2</accession>
<dbReference type="EMBL" id="JEMX01000061">
    <property type="protein sequence ID" value="EXI78953.1"/>
    <property type="molecule type" value="Genomic_DNA"/>
</dbReference>
<dbReference type="CDD" id="cd16390">
    <property type="entry name" value="ParB_N_Srx_like"/>
    <property type="match status" value="1"/>
</dbReference>
<dbReference type="AlphaFoldDB" id="A0A011N8Q2"/>